<dbReference type="SMART" id="SM00879">
    <property type="entry name" value="Brix"/>
    <property type="match status" value="1"/>
</dbReference>
<feature type="compositionally biased region" description="Basic residues" evidence="1">
    <location>
        <begin position="424"/>
        <end position="433"/>
    </location>
</feature>
<dbReference type="PANTHER" id="PTHR12661">
    <property type="entry name" value="PETER PAN-RELATED"/>
    <property type="match status" value="1"/>
</dbReference>
<dbReference type="STRING" id="166423.A0A0M9A7A9"/>
<protein>
    <submittedName>
        <fullName evidence="3">Protein Peter pan</fullName>
    </submittedName>
</protein>
<dbReference type="GO" id="GO:0019843">
    <property type="term" value="F:rRNA binding"/>
    <property type="evidence" value="ECO:0007669"/>
    <property type="project" value="InterPro"/>
</dbReference>
<name>A0A0M9A7A9_9HYME</name>
<proteinExistence type="predicted"/>
<dbReference type="InterPro" id="IPR045112">
    <property type="entry name" value="PPAN-like"/>
</dbReference>
<accession>A0A0M9A7A9</accession>
<feature type="compositionally biased region" description="Basic and acidic residues" evidence="1">
    <location>
        <begin position="412"/>
        <end position="423"/>
    </location>
</feature>
<gene>
    <name evidence="3" type="ORF">WN51_07548</name>
</gene>
<dbReference type="EMBL" id="KQ435720">
    <property type="protein sequence ID" value="KOX78687.1"/>
    <property type="molecule type" value="Genomic_DNA"/>
</dbReference>
<dbReference type="GO" id="GO:0000027">
    <property type="term" value="P:ribosomal large subunit assembly"/>
    <property type="evidence" value="ECO:0007669"/>
    <property type="project" value="TreeGrafter"/>
</dbReference>
<evidence type="ECO:0000313" key="4">
    <source>
        <dbReference type="Proteomes" id="UP000053105"/>
    </source>
</evidence>
<dbReference type="PANTHER" id="PTHR12661:SF5">
    <property type="entry name" value="SUPPRESSOR OF SWI4 1 HOMOLOG"/>
    <property type="match status" value="1"/>
</dbReference>
<dbReference type="PROSITE" id="PS50833">
    <property type="entry name" value="BRIX"/>
    <property type="match status" value="1"/>
</dbReference>
<dbReference type="Pfam" id="PF04427">
    <property type="entry name" value="Brix"/>
    <property type="match status" value="1"/>
</dbReference>
<evidence type="ECO:0000313" key="3">
    <source>
        <dbReference type="EMBL" id="KOX78687.1"/>
    </source>
</evidence>
<feature type="region of interest" description="Disordered" evidence="1">
    <location>
        <begin position="412"/>
        <end position="439"/>
    </location>
</feature>
<evidence type="ECO:0000259" key="2">
    <source>
        <dbReference type="PROSITE" id="PS50833"/>
    </source>
</evidence>
<sequence>MADVTSTQPVQPRLLSALPLTNHYDQNGRCVKKNKQINSEESLDVIKAPHSFVIHRGVHTGEHIVELTKDFRKIMEPFTAMSLKERKRNTIKDFISVASVFHITHMCIFTKTVQGMYFKLCRLPRGPTLTFKIHSFSLSRDVISLLKKQMVYEELFKNSPLVILNNFSGEGMQLKLIASMFQNMFPTINLTSVNLSTIRRCLSLNYNSISKTIDLRHYAIKIVPVDVSKGVKKLIQAKIPNLSKCENFSDFLIKGTISESEAEDDPSSHVTLPQTLSSRGNHANNKSAIKVFELGPRLTMELIKVEDGVLDGEVLFHEYIHKSEEEKQLIKKKREAKRKLKEKRKKIQEENKKKKELQKQEHKEKSLKGMQKKKENEILLQKIAKESVMENNIEDDDIQYYRDEIGEEPDKDLFERKVGEKRPKSISKCKVKKQKLDKS</sequence>
<feature type="compositionally biased region" description="Basic and acidic residues" evidence="1">
    <location>
        <begin position="347"/>
        <end position="372"/>
    </location>
</feature>
<dbReference type="OrthoDB" id="10261452at2759"/>
<dbReference type="GO" id="GO:0030687">
    <property type="term" value="C:preribosome, large subunit precursor"/>
    <property type="evidence" value="ECO:0007669"/>
    <property type="project" value="TreeGrafter"/>
</dbReference>
<feature type="domain" description="Brix" evidence="2">
    <location>
        <begin position="50"/>
        <end position="311"/>
    </location>
</feature>
<dbReference type="Proteomes" id="UP000053105">
    <property type="component" value="Unassembled WGS sequence"/>
</dbReference>
<feature type="region of interest" description="Disordered" evidence="1">
    <location>
        <begin position="259"/>
        <end position="281"/>
    </location>
</feature>
<dbReference type="GO" id="GO:0006364">
    <property type="term" value="P:rRNA processing"/>
    <property type="evidence" value="ECO:0007669"/>
    <property type="project" value="InterPro"/>
</dbReference>
<dbReference type="InterPro" id="IPR007109">
    <property type="entry name" value="Brix"/>
</dbReference>
<organism evidence="3 4">
    <name type="scientific">Melipona quadrifasciata</name>
    <dbReference type="NCBI Taxonomy" id="166423"/>
    <lineage>
        <taxon>Eukaryota</taxon>
        <taxon>Metazoa</taxon>
        <taxon>Ecdysozoa</taxon>
        <taxon>Arthropoda</taxon>
        <taxon>Hexapoda</taxon>
        <taxon>Insecta</taxon>
        <taxon>Pterygota</taxon>
        <taxon>Neoptera</taxon>
        <taxon>Endopterygota</taxon>
        <taxon>Hymenoptera</taxon>
        <taxon>Apocrita</taxon>
        <taxon>Aculeata</taxon>
        <taxon>Apoidea</taxon>
        <taxon>Anthophila</taxon>
        <taxon>Apidae</taxon>
        <taxon>Melipona</taxon>
    </lineage>
</organism>
<dbReference type="AlphaFoldDB" id="A0A0M9A7A9"/>
<keyword evidence="4" id="KW-1185">Reference proteome</keyword>
<reference evidence="3 4" key="1">
    <citation type="submission" date="2015-07" db="EMBL/GenBank/DDBJ databases">
        <title>The genome of Melipona quadrifasciata.</title>
        <authorList>
            <person name="Pan H."/>
            <person name="Kapheim K."/>
        </authorList>
    </citation>
    <scope>NUCLEOTIDE SEQUENCE [LARGE SCALE GENOMIC DNA]</scope>
    <source>
        <strain evidence="3">0111107301</strain>
        <tissue evidence="3">Whole body</tissue>
    </source>
</reference>
<feature type="compositionally biased region" description="Polar residues" evidence="1">
    <location>
        <begin position="268"/>
        <end position="281"/>
    </location>
</feature>
<evidence type="ECO:0000256" key="1">
    <source>
        <dbReference type="SAM" id="MobiDB-lite"/>
    </source>
</evidence>
<feature type="region of interest" description="Disordered" evidence="1">
    <location>
        <begin position="338"/>
        <end position="372"/>
    </location>
</feature>